<evidence type="ECO:0000256" key="6">
    <source>
        <dbReference type="SAM" id="Phobius"/>
    </source>
</evidence>
<dbReference type="InterPro" id="IPR044770">
    <property type="entry name" value="MFS_spinster-like"/>
</dbReference>
<evidence type="ECO:0000313" key="8">
    <source>
        <dbReference type="EMBL" id="MDE8654505.1"/>
    </source>
</evidence>
<feature type="transmembrane region" description="Helical" evidence="6">
    <location>
        <begin position="25"/>
        <end position="47"/>
    </location>
</feature>
<feature type="transmembrane region" description="Helical" evidence="6">
    <location>
        <begin position="67"/>
        <end position="84"/>
    </location>
</feature>
<dbReference type="InterPro" id="IPR020846">
    <property type="entry name" value="MFS_dom"/>
</dbReference>
<evidence type="ECO:0000256" key="3">
    <source>
        <dbReference type="ARBA" id="ARBA00022692"/>
    </source>
</evidence>
<evidence type="ECO:0000313" key="9">
    <source>
        <dbReference type="Proteomes" id="UP001216253"/>
    </source>
</evidence>
<dbReference type="RefSeq" id="WP_275230619.1">
    <property type="nucleotide sequence ID" value="NZ_JARESE010000085.1"/>
</dbReference>
<protein>
    <submittedName>
        <fullName evidence="8">MFS transporter</fullName>
    </submittedName>
</protein>
<feature type="transmembrane region" description="Helical" evidence="6">
    <location>
        <begin position="167"/>
        <end position="190"/>
    </location>
</feature>
<sequence length="450" mass="47317">MTVIHSPVPHAAGGRRQGWSWAGLYPWYVTLLLSFTHLMSLVDRHLLGVVLVDVKAELQLSDTQLGLLYGSGFALLYSVISLPLGQLADRVNRKNLIAAGLSLWTFATVVTAFSTSFESFFLLRMLVGIGEACLVPAGMSLLMAIMPGHLIARATAIFATGGGQGRAAALLIGGPLLTAFAAMGGITLLGEHLSPWRGVFLLAGLPGLPLVVLLLLLKEPRRGDQAPQLRIIDTLRAMKPRARAYFFHFSSFTMVATVIWALSAWALSLFVREHGLSAAQAGLVLGTVAVVTGPTGNLLGGWLLDRLTLMGVRGGPPLLVGAVLWLGIPPALLFCLAGDVRLAIAGYATLQFVMAFANAPGWMGTQLLSPPENRGIVMALFVACYTSISIGIGPVIVGLLSDHVFTGQDSLGGGLLTTLIFVAVLGGTLALVGRRTFIAIVGAPDRGDAA</sequence>
<reference evidence="8 9" key="1">
    <citation type="submission" date="2023-03" db="EMBL/GenBank/DDBJ databases">
        <title>NovoSphingobium album sp. nov. isolated from polycyclic aromatic hydrocarbons- and heavy-metal polluted soil.</title>
        <authorList>
            <person name="Liu Z."/>
            <person name="Wang K."/>
        </authorList>
    </citation>
    <scope>NUCLEOTIDE SEQUENCE [LARGE SCALE GENOMIC DNA]</scope>
    <source>
        <strain evidence="8 9">H3SJ31-1</strain>
    </source>
</reference>
<dbReference type="Pfam" id="PF07690">
    <property type="entry name" value="MFS_1"/>
    <property type="match status" value="1"/>
</dbReference>
<dbReference type="EMBL" id="JARESE010000085">
    <property type="protein sequence ID" value="MDE8654505.1"/>
    <property type="molecule type" value="Genomic_DNA"/>
</dbReference>
<comment type="caution">
    <text evidence="8">The sequence shown here is derived from an EMBL/GenBank/DDBJ whole genome shotgun (WGS) entry which is preliminary data.</text>
</comment>
<feature type="transmembrane region" description="Helical" evidence="6">
    <location>
        <begin position="245"/>
        <end position="271"/>
    </location>
</feature>
<keyword evidence="2" id="KW-0813">Transport</keyword>
<evidence type="ECO:0000256" key="4">
    <source>
        <dbReference type="ARBA" id="ARBA00022989"/>
    </source>
</evidence>
<feature type="transmembrane region" description="Helical" evidence="6">
    <location>
        <begin position="316"/>
        <end position="338"/>
    </location>
</feature>
<feature type="transmembrane region" description="Helical" evidence="6">
    <location>
        <begin position="283"/>
        <end position="304"/>
    </location>
</feature>
<feature type="transmembrane region" description="Helical" evidence="6">
    <location>
        <begin position="375"/>
        <end position="399"/>
    </location>
</feature>
<comment type="subcellular location">
    <subcellularLocation>
        <location evidence="1">Membrane</location>
        <topology evidence="1">Multi-pass membrane protein</topology>
    </subcellularLocation>
</comment>
<proteinExistence type="predicted"/>
<evidence type="ECO:0000256" key="5">
    <source>
        <dbReference type="ARBA" id="ARBA00023136"/>
    </source>
</evidence>
<dbReference type="InterPro" id="IPR036259">
    <property type="entry name" value="MFS_trans_sf"/>
</dbReference>
<dbReference type="PANTHER" id="PTHR23505">
    <property type="entry name" value="SPINSTER"/>
    <property type="match status" value="1"/>
</dbReference>
<feature type="transmembrane region" description="Helical" evidence="6">
    <location>
        <begin position="121"/>
        <end position="146"/>
    </location>
</feature>
<feature type="transmembrane region" description="Helical" evidence="6">
    <location>
        <begin position="196"/>
        <end position="217"/>
    </location>
</feature>
<feature type="transmembrane region" description="Helical" evidence="6">
    <location>
        <begin position="411"/>
        <end position="432"/>
    </location>
</feature>
<name>A0ABT5WX79_9SPHN</name>
<dbReference type="PANTHER" id="PTHR23505:SF79">
    <property type="entry name" value="PROTEIN SPINSTER"/>
    <property type="match status" value="1"/>
</dbReference>
<feature type="transmembrane region" description="Helical" evidence="6">
    <location>
        <begin position="344"/>
        <end position="363"/>
    </location>
</feature>
<dbReference type="Proteomes" id="UP001216253">
    <property type="component" value="Unassembled WGS sequence"/>
</dbReference>
<dbReference type="PROSITE" id="PS50850">
    <property type="entry name" value="MFS"/>
    <property type="match status" value="1"/>
</dbReference>
<organism evidence="8 9">
    <name type="scientific">Novosphingobium album</name>
    <name type="common">ex Liu et al. 2023</name>
    <dbReference type="NCBI Taxonomy" id="3031130"/>
    <lineage>
        <taxon>Bacteria</taxon>
        <taxon>Pseudomonadati</taxon>
        <taxon>Pseudomonadota</taxon>
        <taxon>Alphaproteobacteria</taxon>
        <taxon>Sphingomonadales</taxon>
        <taxon>Sphingomonadaceae</taxon>
        <taxon>Novosphingobium</taxon>
    </lineage>
</organism>
<evidence type="ECO:0000259" key="7">
    <source>
        <dbReference type="PROSITE" id="PS50850"/>
    </source>
</evidence>
<feature type="domain" description="Major facilitator superfamily (MFS) profile" evidence="7">
    <location>
        <begin position="29"/>
        <end position="445"/>
    </location>
</feature>
<gene>
    <name evidence="8" type="ORF">PYV00_22665</name>
</gene>
<dbReference type="InterPro" id="IPR011701">
    <property type="entry name" value="MFS"/>
</dbReference>
<dbReference type="SUPFAM" id="SSF103473">
    <property type="entry name" value="MFS general substrate transporter"/>
    <property type="match status" value="1"/>
</dbReference>
<keyword evidence="9" id="KW-1185">Reference proteome</keyword>
<keyword evidence="3 6" id="KW-0812">Transmembrane</keyword>
<feature type="transmembrane region" description="Helical" evidence="6">
    <location>
        <begin position="96"/>
        <end position="115"/>
    </location>
</feature>
<dbReference type="Gene3D" id="1.20.1250.20">
    <property type="entry name" value="MFS general substrate transporter like domains"/>
    <property type="match status" value="2"/>
</dbReference>
<evidence type="ECO:0000256" key="1">
    <source>
        <dbReference type="ARBA" id="ARBA00004141"/>
    </source>
</evidence>
<accession>A0ABT5WX79</accession>
<keyword evidence="4 6" id="KW-1133">Transmembrane helix</keyword>
<keyword evidence="5 6" id="KW-0472">Membrane</keyword>
<evidence type="ECO:0000256" key="2">
    <source>
        <dbReference type="ARBA" id="ARBA00022448"/>
    </source>
</evidence>